<gene>
    <name evidence="1" type="ORF">BOKJ2_LOCUS11068</name>
</gene>
<dbReference type="Proteomes" id="UP000783686">
    <property type="component" value="Unassembled WGS sequence"/>
</dbReference>
<organism evidence="1 2">
    <name type="scientific">Bursaphelenchus okinawaensis</name>
    <dbReference type="NCBI Taxonomy" id="465554"/>
    <lineage>
        <taxon>Eukaryota</taxon>
        <taxon>Metazoa</taxon>
        <taxon>Ecdysozoa</taxon>
        <taxon>Nematoda</taxon>
        <taxon>Chromadorea</taxon>
        <taxon>Rhabditida</taxon>
        <taxon>Tylenchina</taxon>
        <taxon>Tylenchomorpha</taxon>
        <taxon>Aphelenchoidea</taxon>
        <taxon>Aphelenchoididae</taxon>
        <taxon>Bursaphelenchus</taxon>
    </lineage>
</organism>
<protein>
    <submittedName>
        <fullName evidence="1">Uncharacterized protein</fullName>
    </submittedName>
</protein>
<keyword evidence="2" id="KW-1185">Reference proteome</keyword>
<accession>A0A811L5E8</accession>
<name>A0A811L5E8_9BILA</name>
<dbReference type="AlphaFoldDB" id="A0A811L5E8"/>
<reference evidence="1" key="1">
    <citation type="submission" date="2020-09" db="EMBL/GenBank/DDBJ databases">
        <authorList>
            <person name="Kikuchi T."/>
        </authorList>
    </citation>
    <scope>NUCLEOTIDE SEQUENCE</scope>
    <source>
        <strain evidence="1">SH1</strain>
    </source>
</reference>
<dbReference type="Proteomes" id="UP000614601">
    <property type="component" value="Unassembled WGS sequence"/>
</dbReference>
<dbReference type="OrthoDB" id="10346556at2759"/>
<evidence type="ECO:0000313" key="1">
    <source>
        <dbReference type="EMBL" id="CAD5224416.1"/>
    </source>
</evidence>
<proteinExistence type="predicted"/>
<sequence length="96" mass="11393">MLVVFQVLYVNAFYINSHSKSSIDQKSLPFKMMFPPQKMEHKLTPQLLLANQMDVKNAVYNYMHRNFVPMMGPNTARQFRQRLPFDDPYAKKSYDD</sequence>
<comment type="caution">
    <text evidence="1">The sequence shown here is derived from an EMBL/GenBank/DDBJ whole genome shotgun (WGS) entry which is preliminary data.</text>
</comment>
<dbReference type="EMBL" id="CAJFDH010000005">
    <property type="protein sequence ID" value="CAD5224416.1"/>
    <property type="molecule type" value="Genomic_DNA"/>
</dbReference>
<dbReference type="EMBL" id="CAJFCW020000005">
    <property type="protein sequence ID" value="CAG9119851.1"/>
    <property type="molecule type" value="Genomic_DNA"/>
</dbReference>
<evidence type="ECO:0000313" key="2">
    <source>
        <dbReference type="Proteomes" id="UP000614601"/>
    </source>
</evidence>